<protein>
    <recommendedName>
        <fullName evidence="3">DUF2231 domain-containing protein</fullName>
    </recommendedName>
</protein>
<gene>
    <name evidence="2" type="ORF">ENJ61_03295</name>
</gene>
<evidence type="ECO:0000256" key="1">
    <source>
        <dbReference type="SAM" id="Phobius"/>
    </source>
</evidence>
<dbReference type="EMBL" id="DRNB01000123">
    <property type="protein sequence ID" value="HHJ63910.1"/>
    <property type="molecule type" value="Genomic_DNA"/>
</dbReference>
<feature type="transmembrane region" description="Helical" evidence="1">
    <location>
        <begin position="80"/>
        <end position="98"/>
    </location>
</feature>
<comment type="caution">
    <text evidence="2">The sequence shown here is derived from an EMBL/GenBank/DDBJ whole genome shotgun (WGS) entry which is preliminary data.</text>
</comment>
<evidence type="ECO:0000313" key="2">
    <source>
        <dbReference type="EMBL" id="HHJ63910.1"/>
    </source>
</evidence>
<proteinExistence type="predicted"/>
<sequence length="134" mass="15194">MNFHPLVIYLAVGALILCYTAYFLHFTLLRNSSFTFYYALTNHALSVVLSPLAVLTGLSVAGTQYVQQKAPFIFLFPHKWLGIVLAVYTVLTFAVLWIKQRELERRIGIAFSFIGLGLSVGTLIFGWLLRLIFF</sequence>
<keyword evidence="1" id="KW-0812">Transmembrane</keyword>
<dbReference type="AlphaFoldDB" id="A0A7C5LA01"/>
<feature type="transmembrane region" description="Helical" evidence="1">
    <location>
        <begin position="110"/>
        <end position="133"/>
    </location>
</feature>
<feature type="transmembrane region" description="Helical" evidence="1">
    <location>
        <begin position="36"/>
        <end position="60"/>
    </location>
</feature>
<keyword evidence="1" id="KW-0472">Membrane</keyword>
<dbReference type="Proteomes" id="UP000885792">
    <property type="component" value="Unassembled WGS sequence"/>
</dbReference>
<name>A0A7C5LA01_AQUAO</name>
<keyword evidence="1" id="KW-1133">Transmembrane helix</keyword>
<feature type="transmembrane region" description="Helical" evidence="1">
    <location>
        <begin position="6"/>
        <end position="24"/>
    </location>
</feature>
<accession>A0A7C5LA01</accession>
<evidence type="ECO:0008006" key="3">
    <source>
        <dbReference type="Google" id="ProtNLM"/>
    </source>
</evidence>
<organism evidence="2">
    <name type="scientific">Aquifex aeolicus</name>
    <dbReference type="NCBI Taxonomy" id="63363"/>
    <lineage>
        <taxon>Bacteria</taxon>
        <taxon>Pseudomonadati</taxon>
        <taxon>Aquificota</taxon>
        <taxon>Aquificia</taxon>
        <taxon>Aquificales</taxon>
        <taxon>Aquificaceae</taxon>
        <taxon>Aquifex</taxon>
    </lineage>
</organism>
<reference evidence="2" key="1">
    <citation type="journal article" date="2020" name="mSystems">
        <title>Genome- and Community-Level Interaction Insights into Carbon Utilization and Element Cycling Functions of Hydrothermarchaeota in Hydrothermal Sediment.</title>
        <authorList>
            <person name="Zhou Z."/>
            <person name="Liu Y."/>
            <person name="Xu W."/>
            <person name="Pan J."/>
            <person name="Luo Z.H."/>
            <person name="Li M."/>
        </authorList>
    </citation>
    <scope>NUCLEOTIDE SEQUENCE [LARGE SCALE GENOMIC DNA]</scope>
    <source>
        <strain evidence="2">HyVt-501</strain>
    </source>
</reference>